<organism evidence="1 2">
    <name type="scientific">Microbacterium maritypicum</name>
    <name type="common">Microbacterium liquefaciens</name>
    <dbReference type="NCBI Taxonomy" id="33918"/>
    <lineage>
        <taxon>Bacteria</taxon>
        <taxon>Bacillati</taxon>
        <taxon>Actinomycetota</taxon>
        <taxon>Actinomycetes</taxon>
        <taxon>Micrococcales</taxon>
        <taxon>Microbacteriaceae</taxon>
        <taxon>Microbacterium</taxon>
    </lineage>
</organism>
<reference evidence="1 2" key="1">
    <citation type="submission" date="2019-06" db="EMBL/GenBank/DDBJ databases">
        <title>Whole genome shotgun sequence of Microbacterium liquefaciens NBRC 15037.</title>
        <authorList>
            <person name="Hosoyama A."/>
            <person name="Uohara A."/>
            <person name="Ohji S."/>
            <person name="Ichikawa N."/>
        </authorList>
    </citation>
    <scope>NUCLEOTIDE SEQUENCE [LARGE SCALE GENOMIC DNA]</scope>
    <source>
        <strain evidence="1 2">NBRC 15037</strain>
    </source>
</reference>
<comment type="caution">
    <text evidence="1">The sequence shown here is derived from an EMBL/GenBank/DDBJ whole genome shotgun (WGS) entry which is preliminary data.</text>
</comment>
<proteinExistence type="predicted"/>
<dbReference type="AlphaFoldDB" id="A0A4Y4BB35"/>
<evidence type="ECO:0000313" key="2">
    <source>
        <dbReference type="Proteomes" id="UP000317410"/>
    </source>
</evidence>
<sequence length="121" mass="13456">MYLRPDGTLGFGWAEAATYASCGAMSVARVQGRTVRGPKPPVQPVNEFLESMREDWDDHDAAGKVEYIRGQLRTIANPVDLLDEFDHVTCADYTLGELYHARVVLTRLLPFMIEAAQAEQG</sequence>
<gene>
    <name evidence="1" type="ORF">MLI01_28670</name>
</gene>
<dbReference type="Proteomes" id="UP000317410">
    <property type="component" value="Unassembled WGS sequence"/>
</dbReference>
<evidence type="ECO:0000313" key="1">
    <source>
        <dbReference type="EMBL" id="GEC76722.1"/>
    </source>
</evidence>
<protein>
    <submittedName>
        <fullName evidence="1">Uncharacterized protein</fullName>
    </submittedName>
</protein>
<dbReference type="EMBL" id="BJNQ01000024">
    <property type="protein sequence ID" value="GEC76722.1"/>
    <property type="molecule type" value="Genomic_DNA"/>
</dbReference>
<accession>A0A4Y4BB35</accession>
<name>A0A4Y4BB35_MICMQ</name>